<dbReference type="EMBL" id="RAPN01000001">
    <property type="protein sequence ID" value="RKD91469.1"/>
    <property type="molecule type" value="Genomic_DNA"/>
</dbReference>
<proteinExistence type="predicted"/>
<dbReference type="OrthoDB" id="1089900at2"/>
<feature type="chain" id="PRO_5019125545" description="Carboxypeptidase family protein" evidence="1">
    <location>
        <begin position="21"/>
        <end position="334"/>
    </location>
</feature>
<comment type="caution">
    <text evidence="2">The sequence shown here is derived from an EMBL/GenBank/DDBJ whole genome shotgun (WGS) entry which is preliminary data.</text>
</comment>
<sequence>MKFLKLISLFLCLSSQAVLAQKSMNYEAKDVGLAIPRVENDEAVVIICTPDINSLSFESTMDKTVEVYNTVQESSFNYYFLKFVVGNLYRGRKLEVKVDGYDKTVIPIPLNAKEVLSFYVYDPDGSVGVGCYFQNRNEGNELLTKSMYSEAKEKYALALECSDKPADSDLEKRLEDIDMCIFLRRKADRAFGESKYQQAEEFYKEVLAINANDAYCQGRIDDCEEAYGNICRKVYGRVTDDDGDPIAHAEIKSAVEVKKNKYEGEKSLGYTDDNGRYELLVRQENEVLEFSKLTYRPVYHHVSNDSIVELNVALKLSKGAIGLGVGLKLLETLE</sequence>
<evidence type="ECO:0008006" key="4">
    <source>
        <dbReference type="Google" id="ProtNLM"/>
    </source>
</evidence>
<evidence type="ECO:0000256" key="1">
    <source>
        <dbReference type="SAM" id="SignalP"/>
    </source>
</evidence>
<dbReference type="Gene3D" id="2.60.40.1120">
    <property type="entry name" value="Carboxypeptidase-like, regulatory domain"/>
    <property type="match status" value="1"/>
</dbReference>
<evidence type="ECO:0000313" key="3">
    <source>
        <dbReference type="Proteomes" id="UP000283387"/>
    </source>
</evidence>
<evidence type="ECO:0000313" key="2">
    <source>
        <dbReference type="EMBL" id="RKD91469.1"/>
    </source>
</evidence>
<dbReference type="RefSeq" id="WP_120272767.1">
    <property type="nucleotide sequence ID" value="NZ_RAPN01000001.1"/>
</dbReference>
<keyword evidence="1" id="KW-0732">Signal</keyword>
<accession>A0A419W7N1</accession>
<reference evidence="2 3" key="1">
    <citation type="submission" date="2018-09" db="EMBL/GenBank/DDBJ databases">
        <title>Genomic Encyclopedia of Archaeal and Bacterial Type Strains, Phase II (KMG-II): from individual species to whole genera.</title>
        <authorList>
            <person name="Goeker M."/>
        </authorList>
    </citation>
    <scope>NUCLEOTIDE SEQUENCE [LARGE SCALE GENOMIC DNA]</scope>
    <source>
        <strain evidence="2 3">DSM 27148</strain>
    </source>
</reference>
<keyword evidence="3" id="KW-1185">Reference proteome</keyword>
<name>A0A419W7N1_9BACT</name>
<gene>
    <name evidence="2" type="ORF">BC643_1825</name>
</gene>
<organism evidence="2 3">
    <name type="scientific">Mangrovibacterium diazotrophicum</name>
    <dbReference type="NCBI Taxonomy" id="1261403"/>
    <lineage>
        <taxon>Bacteria</taxon>
        <taxon>Pseudomonadati</taxon>
        <taxon>Bacteroidota</taxon>
        <taxon>Bacteroidia</taxon>
        <taxon>Marinilabiliales</taxon>
        <taxon>Prolixibacteraceae</taxon>
        <taxon>Mangrovibacterium</taxon>
    </lineage>
</organism>
<dbReference type="SUPFAM" id="SSF49464">
    <property type="entry name" value="Carboxypeptidase regulatory domain-like"/>
    <property type="match status" value="1"/>
</dbReference>
<feature type="signal peptide" evidence="1">
    <location>
        <begin position="1"/>
        <end position="20"/>
    </location>
</feature>
<dbReference type="Proteomes" id="UP000283387">
    <property type="component" value="Unassembled WGS sequence"/>
</dbReference>
<dbReference type="SUPFAM" id="SSF48452">
    <property type="entry name" value="TPR-like"/>
    <property type="match status" value="1"/>
</dbReference>
<dbReference type="InterPro" id="IPR008969">
    <property type="entry name" value="CarboxyPept-like_regulatory"/>
</dbReference>
<protein>
    <recommendedName>
        <fullName evidence="4">Carboxypeptidase family protein</fullName>
    </recommendedName>
</protein>
<dbReference type="AlphaFoldDB" id="A0A419W7N1"/>
<dbReference type="InterPro" id="IPR011990">
    <property type="entry name" value="TPR-like_helical_dom_sf"/>
</dbReference>